<feature type="compositionally biased region" description="Polar residues" evidence="1">
    <location>
        <begin position="369"/>
        <end position="380"/>
    </location>
</feature>
<evidence type="ECO:0000256" key="1">
    <source>
        <dbReference type="SAM" id="MobiDB-lite"/>
    </source>
</evidence>
<sequence>MAAGSRKRRRPDGRTASPPLAPSPLLTRNLQLLPVGLTQLPNDERFVTRLRYDLDDLLSAFAEASLLSVLNNKNASHEEAAALSPRNVGTSSSSMQEKEHVPSPFSIFTQLWQRKGWHLIQFTFADHADSKRAISDAICRVLLDHLSPFVAEQSRHNSQVPYTIAFANLKQLFKIMAVPFALYVFWSTQIYPTSGIGVKHCRPAMERIPVEQDYYDWLLELPDAVLKHLQDEQKTQLYAEAITADLLEILCRLVGQPLNETRSDAVLAEQLAKTQASHPTPSNRQKRRQDWQDNPDERNGSQMDASEPVFDIIPASSLSTRLPRTWPSVRVMSSLEANKHFGRIGSIVRITSRQTDPEASLRSQPPADESSSSRSAIGDTTETKETVAGLSRGDVIRLKARQRLAMASIDLSKLLGQRDSLATIAPIAPPPLARVEPSDLLAQHTAQSTSSSAHRARYEIETPTWITSSRYTAKLKPWIEQSSTPMQQSLIRATHTKHRYLETRGKIMPSSGAASSSSNGEDGEGAAAKTDFGEWVLQSFRQERMARREQGEGLSSHGVERAVENGTVELPSVNAEGGLSLDSLYMVAAERTKTAAVQRGETLKNAKPRTMRPK</sequence>
<name>A0A5C3EGP2_9BASI</name>
<dbReference type="Proteomes" id="UP000324022">
    <property type="component" value="Unassembled WGS sequence"/>
</dbReference>
<feature type="compositionally biased region" description="Basic and acidic residues" evidence="1">
    <location>
        <begin position="288"/>
        <end position="299"/>
    </location>
</feature>
<proteinExistence type="predicted"/>
<feature type="region of interest" description="Disordered" evidence="1">
    <location>
        <begin position="271"/>
        <end position="309"/>
    </location>
</feature>
<accession>A0A5C3EGP2</accession>
<feature type="compositionally biased region" description="Polar residues" evidence="1">
    <location>
        <begin position="272"/>
        <end position="283"/>
    </location>
</feature>
<gene>
    <name evidence="2" type="ORF">UTRI_04841_B</name>
</gene>
<feature type="compositionally biased region" description="Basic residues" evidence="1">
    <location>
        <begin position="1"/>
        <end position="11"/>
    </location>
</feature>
<feature type="region of interest" description="Disordered" evidence="1">
    <location>
        <begin position="348"/>
        <end position="388"/>
    </location>
</feature>
<organism evidence="2 3">
    <name type="scientific">Ustilago trichophora</name>
    <dbReference type="NCBI Taxonomy" id="86804"/>
    <lineage>
        <taxon>Eukaryota</taxon>
        <taxon>Fungi</taxon>
        <taxon>Dikarya</taxon>
        <taxon>Basidiomycota</taxon>
        <taxon>Ustilaginomycotina</taxon>
        <taxon>Ustilaginomycetes</taxon>
        <taxon>Ustilaginales</taxon>
        <taxon>Ustilaginaceae</taxon>
        <taxon>Ustilago</taxon>
    </lineage>
</organism>
<evidence type="ECO:0000313" key="2">
    <source>
        <dbReference type="EMBL" id="SPO29430.1"/>
    </source>
</evidence>
<protein>
    <submittedName>
        <fullName evidence="2">Uncharacterized protein</fullName>
    </submittedName>
</protein>
<keyword evidence="3" id="KW-1185">Reference proteome</keyword>
<feature type="region of interest" description="Disordered" evidence="1">
    <location>
        <begin position="1"/>
        <end position="23"/>
    </location>
</feature>
<feature type="region of interest" description="Disordered" evidence="1">
    <location>
        <begin position="78"/>
        <end position="97"/>
    </location>
</feature>
<evidence type="ECO:0000313" key="3">
    <source>
        <dbReference type="Proteomes" id="UP000324022"/>
    </source>
</evidence>
<feature type="compositionally biased region" description="Low complexity" evidence="1">
    <location>
        <begin position="510"/>
        <end position="526"/>
    </location>
</feature>
<feature type="region of interest" description="Disordered" evidence="1">
    <location>
        <begin position="505"/>
        <end position="526"/>
    </location>
</feature>
<dbReference type="OrthoDB" id="2547097at2759"/>
<reference evidence="2 3" key="1">
    <citation type="submission" date="2018-03" db="EMBL/GenBank/DDBJ databases">
        <authorList>
            <person name="Guldener U."/>
        </authorList>
    </citation>
    <scope>NUCLEOTIDE SEQUENCE [LARGE SCALE GENOMIC DNA]</scope>
    <source>
        <strain evidence="2 3">NBRC100155</strain>
    </source>
</reference>
<dbReference type="AlphaFoldDB" id="A0A5C3EGP2"/>
<dbReference type="EMBL" id="OOIN01000028">
    <property type="protein sequence ID" value="SPO29430.1"/>
    <property type="molecule type" value="Genomic_DNA"/>
</dbReference>